<evidence type="ECO:0000313" key="11">
    <source>
        <dbReference type="Proteomes" id="UP000014760"/>
    </source>
</evidence>
<reference evidence="11" key="1">
    <citation type="submission" date="2012-12" db="EMBL/GenBank/DDBJ databases">
        <authorList>
            <person name="Hellsten U."/>
            <person name="Grimwood J."/>
            <person name="Chapman J.A."/>
            <person name="Shapiro H."/>
            <person name="Aerts A."/>
            <person name="Otillar R.P."/>
            <person name="Terry A.Y."/>
            <person name="Boore J.L."/>
            <person name="Simakov O."/>
            <person name="Marletaz F."/>
            <person name="Cho S.-J."/>
            <person name="Edsinger-Gonzales E."/>
            <person name="Havlak P."/>
            <person name="Kuo D.-H."/>
            <person name="Larsson T."/>
            <person name="Lv J."/>
            <person name="Arendt D."/>
            <person name="Savage R."/>
            <person name="Osoegawa K."/>
            <person name="de Jong P."/>
            <person name="Lindberg D.R."/>
            <person name="Seaver E.C."/>
            <person name="Weisblat D.A."/>
            <person name="Putnam N.H."/>
            <person name="Grigoriev I.V."/>
            <person name="Rokhsar D.S."/>
        </authorList>
    </citation>
    <scope>NUCLEOTIDE SEQUENCE</scope>
    <source>
        <strain evidence="11">I ESC-2004</strain>
    </source>
</reference>
<dbReference type="EMBL" id="KB302535">
    <property type="protein sequence ID" value="ELU04241.1"/>
    <property type="molecule type" value="Genomic_DNA"/>
</dbReference>
<dbReference type="UniPathway" id="UPA00988"/>
<evidence type="ECO:0000256" key="2">
    <source>
        <dbReference type="ARBA" id="ARBA00004496"/>
    </source>
</evidence>
<sequence length="290" mass="32684">MLKEIIRGQEKAPIVMIEDNLDSSGVPLLRSFIRNMSQNVKLHLVTYEYNPQSLLCDFDSSAVQLHSVGDPLQWDGPAALHLGTDLHQYFESLPHSNEEFSVVIDCISRPIHHKSTSHMCRQIGMISRLPKLSQIVFMIHSDLHEMSTTCLLEHTASTGISILPLIDQTYTGLCSVLHKRQSGKITRLKEHYMLNASFDVIESEEFKPISQMLNIVSDAQPNPAANLTFNLSLSDKEKQDRSQLVLPYVHNKLKSNEGQVQISGAGAKIFYQPDEADDFDEEDPDEDLDI</sequence>
<dbReference type="InterPro" id="IPR027417">
    <property type="entry name" value="P-loop_NTPase"/>
</dbReference>
<dbReference type="InterPro" id="IPR019519">
    <property type="entry name" value="Elp5"/>
</dbReference>
<dbReference type="GO" id="GO:0033588">
    <property type="term" value="C:elongator holoenzyme complex"/>
    <property type="evidence" value="ECO:0007669"/>
    <property type="project" value="InterPro"/>
</dbReference>
<reference evidence="9 11" key="2">
    <citation type="journal article" date="2013" name="Nature">
        <title>Insights into bilaterian evolution from three spiralian genomes.</title>
        <authorList>
            <person name="Simakov O."/>
            <person name="Marletaz F."/>
            <person name="Cho S.J."/>
            <person name="Edsinger-Gonzales E."/>
            <person name="Havlak P."/>
            <person name="Hellsten U."/>
            <person name="Kuo D.H."/>
            <person name="Larsson T."/>
            <person name="Lv J."/>
            <person name="Arendt D."/>
            <person name="Savage R."/>
            <person name="Osoegawa K."/>
            <person name="de Jong P."/>
            <person name="Grimwood J."/>
            <person name="Chapman J.A."/>
            <person name="Shapiro H."/>
            <person name="Aerts A."/>
            <person name="Otillar R.P."/>
            <person name="Terry A.Y."/>
            <person name="Boore J.L."/>
            <person name="Grigoriev I.V."/>
            <person name="Lindberg D.R."/>
            <person name="Seaver E.C."/>
            <person name="Weisblat D.A."/>
            <person name="Putnam N.H."/>
            <person name="Rokhsar D.S."/>
        </authorList>
    </citation>
    <scope>NUCLEOTIDE SEQUENCE</scope>
    <source>
        <strain evidence="9 11">I ESC-2004</strain>
    </source>
</reference>
<evidence type="ECO:0000256" key="4">
    <source>
        <dbReference type="ARBA" id="ARBA00009567"/>
    </source>
</evidence>
<comment type="similarity">
    <text evidence="4">Belongs to the ELP5 family.</text>
</comment>
<evidence type="ECO:0000313" key="10">
    <source>
        <dbReference type="EnsemblMetazoa" id="CapteP188445"/>
    </source>
</evidence>
<dbReference type="EMBL" id="AMQN01008243">
    <property type="status" value="NOT_ANNOTATED_CDS"/>
    <property type="molecule type" value="Genomic_DNA"/>
</dbReference>
<evidence type="ECO:0000256" key="1">
    <source>
        <dbReference type="ARBA" id="ARBA00004123"/>
    </source>
</evidence>
<dbReference type="Gene3D" id="3.40.50.300">
    <property type="entry name" value="P-loop containing nucleotide triphosphate hydrolases"/>
    <property type="match status" value="1"/>
</dbReference>
<accession>R7UDQ7</accession>
<keyword evidence="6" id="KW-0963">Cytoplasm</keyword>
<dbReference type="OMA" id="FANTWAN"/>
<dbReference type="GO" id="GO:0002098">
    <property type="term" value="P:tRNA wobble uridine modification"/>
    <property type="evidence" value="ECO:0007669"/>
    <property type="project" value="InterPro"/>
</dbReference>
<organism evidence="9">
    <name type="scientific">Capitella teleta</name>
    <name type="common">Polychaete worm</name>
    <dbReference type="NCBI Taxonomy" id="283909"/>
    <lineage>
        <taxon>Eukaryota</taxon>
        <taxon>Metazoa</taxon>
        <taxon>Spiralia</taxon>
        <taxon>Lophotrochozoa</taxon>
        <taxon>Annelida</taxon>
        <taxon>Polychaeta</taxon>
        <taxon>Sedentaria</taxon>
        <taxon>Scolecida</taxon>
        <taxon>Capitellidae</taxon>
        <taxon>Capitella</taxon>
    </lineage>
</organism>
<evidence type="ECO:0000256" key="3">
    <source>
        <dbReference type="ARBA" id="ARBA00005043"/>
    </source>
</evidence>
<evidence type="ECO:0000256" key="5">
    <source>
        <dbReference type="ARBA" id="ARBA00020264"/>
    </source>
</evidence>
<evidence type="ECO:0000256" key="7">
    <source>
        <dbReference type="ARBA" id="ARBA00022694"/>
    </source>
</evidence>
<dbReference type="CDD" id="cd19496">
    <property type="entry name" value="Elp5"/>
    <property type="match status" value="1"/>
</dbReference>
<evidence type="ECO:0000313" key="9">
    <source>
        <dbReference type="EMBL" id="ELU04241.1"/>
    </source>
</evidence>
<dbReference type="Proteomes" id="UP000014760">
    <property type="component" value="Unassembled WGS sequence"/>
</dbReference>
<proteinExistence type="inferred from homology"/>
<dbReference type="Pfam" id="PF10483">
    <property type="entry name" value="Elong_Iki1"/>
    <property type="match status" value="2"/>
</dbReference>
<comment type="pathway">
    <text evidence="3">tRNA modification; 5-methoxycarbonylmethyl-2-thiouridine-tRNA biosynthesis.</text>
</comment>
<dbReference type="GO" id="GO:0000049">
    <property type="term" value="F:tRNA binding"/>
    <property type="evidence" value="ECO:0007669"/>
    <property type="project" value="TreeGrafter"/>
</dbReference>
<dbReference type="STRING" id="283909.R7UDQ7"/>
<gene>
    <name evidence="9" type="ORF">CAPTEDRAFT_188445</name>
</gene>
<dbReference type="PANTHER" id="PTHR15641:SF1">
    <property type="entry name" value="ELONGATOR COMPLEX PROTEIN 5"/>
    <property type="match status" value="1"/>
</dbReference>
<protein>
    <recommendedName>
        <fullName evidence="5">Elongator complex protein 5</fullName>
    </recommendedName>
</protein>
<evidence type="ECO:0000256" key="6">
    <source>
        <dbReference type="ARBA" id="ARBA00022490"/>
    </source>
</evidence>
<dbReference type="HOGENOM" id="CLU_076374_1_0_1"/>
<dbReference type="PANTHER" id="PTHR15641">
    <property type="entry name" value="ELONGATOR COMPLEX PROTEIN 5"/>
    <property type="match status" value="1"/>
</dbReference>
<dbReference type="GO" id="GO:0005634">
    <property type="term" value="C:nucleus"/>
    <property type="evidence" value="ECO:0007669"/>
    <property type="project" value="UniProtKB-SubCell"/>
</dbReference>
<keyword evidence="11" id="KW-1185">Reference proteome</keyword>
<comment type="subcellular location">
    <subcellularLocation>
        <location evidence="2">Cytoplasm</location>
    </subcellularLocation>
    <subcellularLocation>
        <location evidence="1">Nucleus</location>
    </subcellularLocation>
</comment>
<evidence type="ECO:0000256" key="8">
    <source>
        <dbReference type="ARBA" id="ARBA00023242"/>
    </source>
</evidence>
<dbReference type="AlphaFoldDB" id="R7UDQ7"/>
<name>R7UDQ7_CAPTE</name>
<dbReference type="GO" id="GO:0005829">
    <property type="term" value="C:cytosol"/>
    <property type="evidence" value="ECO:0007669"/>
    <property type="project" value="TreeGrafter"/>
</dbReference>
<reference evidence="10" key="3">
    <citation type="submission" date="2015-06" db="UniProtKB">
        <authorList>
            <consortium name="EnsemblMetazoa"/>
        </authorList>
    </citation>
    <scope>IDENTIFICATION</scope>
</reference>
<keyword evidence="8" id="KW-0539">Nucleus</keyword>
<dbReference type="OrthoDB" id="166907at2759"/>
<keyword evidence="7" id="KW-0819">tRNA processing</keyword>
<dbReference type="EnsemblMetazoa" id="CapteT188445">
    <property type="protein sequence ID" value="CapteP188445"/>
    <property type="gene ID" value="CapteG188445"/>
</dbReference>